<evidence type="ECO:0000313" key="2">
    <source>
        <dbReference type="EMBL" id="KAK9689887.1"/>
    </source>
</evidence>
<dbReference type="EMBL" id="JBDFQZ010000009">
    <property type="protein sequence ID" value="KAK9689887.1"/>
    <property type="molecule type" value="Genomic_DNA"/>
</dbReference>
<gene>
    <name evidence="2" type="ORF">RND81_09G088300</name>
</gene>
<name>A0AAW1IKM6_SAPOF</name>
<dbReference type="Pfam" id="PF03372">
    <property type="entry name" value="Exo_endo_phos"/>
    <property type="match status" value="1"/>
</dbReference>
<accession>A0AAW1IKM6</accession>
<organism evidence="2 3">
    <name type="scientific">Saponaria officinalis</name>
    <name type="common">Common soapwort</name>
    <name type="synonym">Lychnis saponaria</name>
    <dbReference type="NCBI Taxonomy" id="3572"/>
    <lineage>
        <taxon>Eukaryota</taxon>
        <taxon>Viridiplantae</taxon>
        <taxon>Streptophyta</taxon>
        <taxon>Embryophyta</taxon>
        <taxon>Tracheophyta</taxon>
        <taxon>Spermatophyta</taxon>
        <taxon>Magnoliopsida</taxon>
        <taxon>eudicotyledons</taxon>
        <taxon>Gunneridae</taxon>
        <taxon>Pentapetalae</taxon>
        <taxon>Caryophyllales</taxon>
        <taxon>Caryophyllaceae</taxon>
        <taxon>Caryophylleae</taxon>
        <taxon>Saponaria</taxon>
    </lineage>
</organism>
<comment type="caution">
    <text evidence="2">The sequence shown here is derived from an EMBL/GenBank/DDBJ whole genome shotgun (WGS) entry which is preliminary data.</text>
</comment>
<dbReference type="InterPro" id="IPR036691">
    <property type="entry name" value="Endo/exonu/phosph_ase_sf"/>
</dbReference>
<dbReference type="GO" id="GO:0003824">
    <property type="term" value="F:catalytic activity"/>
    <property type="evidence" value="ECO:0007669"/>
    <property type="project" value="InterPro"/>
</dbReference>
<feature type="domain" description="Endonuclease/exonuclease/phosphatase" evidence="1">
    <location>
        <begin position="4"/>
        <end position="145"/>
    </location>
</feature>
<keyword evidence="3" id="KW-1185">Reference proteome</keyword>
<protein>
    <recommendedName>
        <fullName evidence="1">Endonuclease/exonuclease/phosphatase domain-containing protein</fullName>
    </recommendedName>
</protein>
<dbReference type="InterPro" id="IPR005135">
    <property type="entry name" value="Endo/exonuclease/phosphatase"/>
</dbReference>
<reference evidence="2" key="1">
    <citation type="submission" date="2024-03" db="EMBL/GenBank/DDBJ databases">
        <title>WGS assembly of Saponaria officinalis var. Norfolk2.</title>
        <authorList>
            <person name="Jenkins J."/>
            <person name="Shu S."/>
            <person name="Grimwood J."/>
            <person name="Barry K."/>
            <person name="Goodstein D."/>
            <person name="Schmutz J."/>
            <person name="Leebens-Mack J."/>
            <person name="Osbourn A."/>
        </authorList>
    </citation>
    <scope>NUCLEOTIDE SEQUENCE [LARGE SCALE GENOMIC DNA]</scope>
    <source>
        <strain evidence="2">JIC</strain>
    </source>
</reference>
<evidence type="ECO:0000313" key="3">
    <source>
        <dbReference type="Proteomes" id="UP001443914"/>
    </source>
</evidence>
<dbReference type="Gene3D" id="3.60.10.10">
    <property type="entry name" value="Endonuclease/exonuclease/phosphatase"/>
    <property type="match status" value="1"/>
</dbReference>
<dbReference type="SUPFAM" id="SSF56219">
    <property type="entry name" value="DNase I-like"/>
    <property type="match status" value="1"/>
</dbReference>
<dbReference type="AlphaFoldDB" id="A0AAW1IKM6"/>
<evidence type="ECO:0000259" key="1">
    <source>
        <dbReference type="Pfam" id="PF03372"/>
    </source>
</evidence>
<dbReference type="Proteomes" id="UP001443914">
    <property type="component" value="Unassembled WGS sequence"/>
</dbReference>
<sequence>MRIGSWNIRGLNKRIKQHEVVDFFRCNNLDILGINETRVQVNNFDAIRKRKLHVFQVIHNYAFHPNGRYWVFWSRSSLQVQVVAIGNQWIHLQIEEVGRPSYQITFVYDLNDGLGRESLWSFLSLVSSSLPWVVLGDFNCVRYHSERISVAPPDLRAMKAFNDTIYSVGLEDI</sequence>
<proteinExistence type="predicted"/>